<dbReference type="OMA" id="GWGTVYS"/>
<dbReference type="InterPro" id="IPR023128">
    <property type="entry name" value="Prot_N_Gln_amidohydro_ab_roll"/>
</dbReference>
<dbReference type="PANTHER" id="PTHR13035:SF0">
    <property type="entry name" value="PROTEIN N-TERMINAL GLUTAMINE AMIDOHYDROLASE"/>
    <property type="match status" value="1"/>
</dbReference>
<comment type="function">
    <text evidence="1 3">Mediates the side-chain deamidation of N-terminal glutamine residues to glutamate, an important step in N-end rule pathway of protein degradation. Conversion of the resulting N-terminal glutamine to glutamate renders the protein susceptible to arginylation, polyubiquitination and degradation as specified by the N-end rule. Does not act on substrates with internal or C-terminal glutamine and does not act on non-glutamine residues in any position.</text>
</comment>
<proteinExistence type="inferred from homology"/>
<protein>
    <recommendedName>
        <fullName evidence="3">Protein N-terminal glutamine amidohydrolase</fullName>
        <ecNumber evidence="3">3.5.1.122</ecNumber>
    </recommendedName>
    <alternativeName>
        <fullName evidence="3">Protein NH2-terminal glutamine deamidase</fullName>
    </alternativeName>
</protein>
<gene>
    <name evidence="5" type="ORF">PPRIM_AZ9-3.1.T1250133</name>
</gene>
<sequence length="193" mass="23069">MKQHIYTAYYCEENIYNLIKDMMEEKQDHLTQYYAVLITNPFQQTYIKCQKSQPLVIWDYHVIMVVKHTLQKEGKITQNSFVYDFDSTLPMNCDFNTYFKQALGFQKPQATLKSWFRVVDGQKYIDYFASDRHHMIKNGKYLQTPPQYPCIKGSKQVKNNNLQEYLDTTNNDAQLGKWMTEEQFQQFFADKKA</sequence>
<keyword evidence="6" id="KW-1185">Reference proteome</keyword>
<accession>A0A8S1PQC1</accession>
<evidence type="ECO:0000313" key="5">
    <source>
        <dbReference type="EMBL" id="CAD8104913.1"/>
    </source>
</evidence>
<evidence type="ECO:0000259" key="4">
    <source>
        <dbReference type="Pfam" id="PF09764"/>
    </source>
</evidence>
<dbReference type="PANTHER" id="PTHR13035">
    <property type="entry name" value="PROTEIN N-TERMINAL GLUTAMINE AMIDOHYDROLASE"/>
    <property type="match status" value="1"/>
</dbReference>
<evidence type="ECO:0000256" key="1">
    <source>
        <dbReference type="ARBA" id="ARBA00003923"/>
    </source>
</evidence>
<comment type="catalytic activity">
    <reaction evidence="3">
        <text>N-terminal L-glutaminyl-[protein] + H2O = N-terminal L-glutamyl-[protein] + NH4(+)</text>
        <dbReference type="Rhea" id="RHEA:50680"/>
        <dbReference type="Rhea" id="RHEA-COMP:12668"/>
        <dbReference type="Rhea" id="RHEA-COMP:12777"/>
        <dbReference type="ChEBI" id="CHEBI:15377"/>
        <dbReference type="ChEBI" id="CHEBI:28938"/>
        <dbReference type="ChEBI" id="CHEBI:64721"/>
        <dbReference type="ChEBI" id="CHEBI:64722"/>
        <dbReference type="EC" id="3.5.1.122"/>
    </reaction>
</comment>
<comment type="similarity">
    <text evidence="3">Belongs to the NTAQ1 family.</text>
</comment>
<comment type="caution">
    <text evidence="5">The sequence shown here is derived from an EMBL/GenBank/DDBJ whole genome shotgun (WGS) entry which is preliminary data.</text>
</comment>
<keyword evidence="2 3" id="KW-0378">Hydrolase</keyword>
<evidence type="ECO:0000256" key="3">
    <source>
        <dbReference type="RuleBase" id="RU367082"/>
    </source>
</evidence>
<dbReference type="FunFam" id="3.10.620.10:FF:000002">
    <property type="entry name" value="Protein N-terminal glutamine amidohydrolase"/>
    <property type="match status" value="1"/>
</dbReference>
<dbReference type="InterPro" id="IPR039733">
    <property type="entry name" value="NTAQ1"/>
</dbReference>
<dbReference type="GO" id="GO:0008418">
    <property type="term" value="F:protein-N-terminal asparagine amidohydrolase activity"/>
    <property type="evidence" value="ECO:0007669"/>
    <property type="project" value="UniProtKB-UniRule"/>
</dbReference>
<organism evidence="5 6">
    <name type="scientific">Paramecium primaurelia</name>
    <dbReference type="NCBI Taxonomy" id="5886"/>
    <lineage>
        <taxon>Eukaryota</taxon>
        <taxon>Sar</taxon>
        <taxon>Alveolata</taxon>
        <taxon>Ciliophora</taxon>
        <taxon>Intramacronucleata</taxon>
        <taxon>Oligohymenophorea</taxon>
        <taxon>Peniculida</taxon>
        <taxon>Parameciidae</taxon>
        <taxon>Paramecium</taxon>
    </lineage>
</organism>
<evidence type="ECO:0000313" key="6">
    <source>
        <dbReference type="Proteomes" id="UP000688137"/>
    </source>
</evidence>
<dbReference type="Proteomes" id="UP000688137">
    <property type="component" value="Unassembled WGS sequence"/>
</dbReference>
<dbReference type="GO" id="GO:0070773">
    <property type="term" value="F:protein-N-terminal glutamine amidohydrolase activity"/>
    <property type="evidence" value="ECO:0007669"/>
    <property type="project" value="UniProtKB-UniRule"/>
</dbReference>
<reference evidence="5" key="1">
    <citation type="submission" date="2021-01" db="EMBL/GenBank/DDBJ databases">
        <authorList>
            <consortium name="Genoscope - CEA"/>
            <person name="William W."/>
        </authorList>
    </citation>
    <scope>NUCLEOTIDE SEQUENCE</scope>
</reference>
<name>A0A8S1PQC1_PARPR</name>
<comment type="subunit">
    <text evidence="3">Monomer.</text>
</comment>
<dbReference type="EC" id="3.5.1.122" evidence="3"/>
<evidence type="ECO:0000256" key="2">
    <source>
        <dbReference type="ARBA" id="ARBA00022801"/>
    </source>
</evidence>
<dbReference type="GO" id="GO:0005634">
    <property type="term" value="C:nucleus"/>
    <property type="evidence" value="ECO:0007669"/>
    <property type="project" value="TreeGrafter"/>
</dbReference>
<dbReference type="EMBL" id="CAJJDM010000128">
    <property type="protein sequence ID" value="CAD8104913.1"/>
    <property type="molecule type" value="Genomic_DNA"/>
</dbReference>
<dbReference type="GO" id="GO:0005829">
    <property type="term" value="C:cytosol"/>
    <property type="evidence" value="ECO:0007669"/>
    <property type="project" value="TreeGrafter"/>
</dbReference>
<dbReference type="Pfam" id="PF09764">
    <property type="entry name" value="Nt_Gln_amidase"/>
    <property type="match status" value="1"/>
</dbReference>
<dbReference type="AlphaFoldDB" id="A0A8S1PQC1"/>
<feature type="domain" description="Protein N-terminal glutamine amidohydrolase alpha beta roll" evidence="4">
    <location>
        <begin position="6"/>
        <end position="188"/>
    </location>
</feature>